<proteinExistence type="inferred from homology"/>
<dbReference type="NCBIfam" id="TIGR00023">
    <property type="entry name" value="glycerol-3-phosphate 1-O-acyltransferase PlsY"/>
    <property type="match status" value="1"/>
</dbReference>
<comment type="subunit">
    <text evidence="10">Probably interacts with PlsX.</text>
</comment>
<keyword evidence="7 10" id="KW-0472">Membrane</keyword>
<keyword evidence="2 10" id="KW-0444">Lipid biosynthesis</keyword>
<evidence type="ECO:0000256" key="11">
    <source>
        <dbReference type="SAM" id="MobiDB-lite"/>
    </source>
</evidence>
<evidence type="ECO:0000256" key="2">
    <source>
        <dbReference type="ARBA" id="ARBA00022516"/>
    </source>
</evidence>
<keyword evidence="3 10" id="KW-0808">Transferase</keyword>
<dbReference type="GO" id="GO:0005886">
    <property type="term" value="C:plasma membrane"/>
    <property type="evidence" value="ECO:0007669"/>
    <property type="project" value="UniProtKB-SubCell"/>
</dbReference>
<sequence length="226" mass="23689">METVYLLVAVLLAYLLGSVPFAVVVSRLLGLRDPRSFGSGNPGATNVLRSGSKLAAALTLLLDAAKGWLPVALVGWFGGRWGLWDGAQAAVGLAAFAGHLWPIFIRFKGGKGVATALGVLLGLSPWLGLAVALTWVIALALSRMSSLSSMVAAVLAPVYYLLGGGAAWPYDRMVLLAIGVMAVLLLYRHRANMARLLAGQEPRIGQSKTAAAPGARPAGAKRKRRH</sequence>
<dbReference type="EC" id="2.3.1.275" evidence="10"/>
<dbReference type="InterPro" id="IPR003811">
    <property type="entry name" value="G3P_acylTferase_PlsY"/>
</dbReference>
<dbReference type="Pfam" id="PF02660">
    <property type="entry name" value="G3P_acyltransf"/>
    <property type="match status" value="1"/>
</dbReference>
<keyword evidence="12" id="KW-0012">Acyltransferase</keyword>
<comment type="catalytic activity">
    <reaction evidence="10">
        <text>an acyl phosphate + sn-glycerol 3-phosphate = a 1-acyl-sn-glycero-3-phosphate + phosphate</text>
        <dbReference type="Rhea" id="RHEA:34075"/>
        <dbReference type="ChEBI" id="CHEBI:43474"/>
        <dbReference type="ChEBI" id="CHEBI:57597"/>
        <dbReference type="ChEBI" id="CHEBI:57970"/>
        <dbReference type="ChEBI" id="CHEBI:59918"/>
        <dbReference type="EC" id="2.3.1.275"/>
    </reaction>
</comment>
<protein>
    <recommendedName>
        <fullName evidence="10">Glycerol-3-phosphate acyltransferase</fullName>
    </recommendedName>
    <alternativeName>
        <fullName evidence="10">Acyl-PO4 G3P acyltransferase</fullName>
    </alternativeName>
    <alternativeName>
        <fullName evidence="10">Acyl-phosphate--glycerol-3-phosphate acyltransferase</fullName>
    </alternativeName>
    <alternativeName>
        <fullName evidence="10">G3P acyltransferase</fullName>
        <shortName evidence="10">GPAT</shortName>
        <ecNumber evidence="10">2.3.1.275</ecNumber>
    </alternativeName>
    <alternativeName>
        <fullName evidence="10">Lysophosphatidic acid synthase</fullName>
        <shortName evidence="10">LPA synthase</shortName>
    </alternativeName>
</protein>
<dbReference type="EMBL" id="RDQO01000008">
    <property type="protein sequence ID" value="RMX02659.1"/>
    <property type="molecule type" value="Genomic_DNA"/>
</dbReference>
<evidence type="ECO:0000313" key="13">
    <source>
        <dbReference type="Proteomes" id="UP000278006"/>
    </source>
</evidence>
<evidence type="ECO:0000256" key="4">
    <source>
        <dbReference type="ARBA" id="ARBA00022692"/>
    </source>
</evidence>
<evidence type="ECO:0000256" key="5">
    <source>
        <dbReference type="ARBA" id="ARBA00022989"/>
    </source>
</evidence>
<evidence type="ECO:0000256" key="6">
    <source>
        <dbReference type="ARBA" id="ARBA00023098"/>
    </source>
</evidence>
<feature type="transmembrane region" description="Helical" evidence="10">
    <location>
        <begin position="54"/>
        <end position="77"/>
    </location>
</feature>
<evidence type="ECO:0000313" key="12">
    <source>
        <dbReference type="EMBL" id="RMX02659.1"/>
    </source>
</evidence>
<keyword evidence="13" id="KW-1185">Reference proteome</keyword>
<dbReference type="RefSeq" id="WP_122231974.1">
    <property type="nucleotide sequence ID" value="NZ_RDQO01000008.1"/>
</dbReference>
<keyword evidence="8 10" id="KW-0594">Phospholipid biosynthesis</keyword>
<dbReference type="GO" id="GO:0008654">
    <property type="term" value="P:phospholipid biosynthetic process"/>
    <property type="evidence" value="ECO:0007669"/>
    <property type="project" value="UniProtKB-UniRule"/>
</dbReference>
<comment type="similarity">
    <text evidence="10">Belongs to the PlsY family.</text>
</comment>
<keyword evidence="4 10" id="KW-0812">Transmembrane</keyword>
<dbReference type="SMART" id="SM01207">
    <property type="entry name" value="G3P_acyltransf"/>
    <property type="match status" value="1"/>
</dbReference>
<comment type="function">
    <text evidence="10">Catalyzes the transfer of an acyl group from acyl-phosphate (acyl-PO(4)) to glycerol-3-phosphate (G3P) to form lysophosphatidic acid (LPA). This enzyme utilizes acyl-phosphate as fatty acyl donor, but not acyl-CoA or acyl-ACP.</text>
</comment>
<dbReference type="Proteomes" id="UP000278006">
    <property type="component" value="Unassembled WGS sequence"/>
</dbReference>
<gene>
    <name evidence="10 12" type="primary">plsY</name>
    <name evidence="12" type="ORF">D8I35_18450</name>
</gene>
<dbReference type="HAMAP" id="MF_01043">
    <property type="entry name" value="PlsY"/>
    <property type="match status" value="1"/>
</dbReference>
<evidence type="ECO:0000256" key="1">
    <source>
        <dbReference type="ARBA" id="ARBA00022475"/>
    </source>
</evidence>
<evidence type="ECO:0000256" key="10">
    <source>
        <dbReference type="HAMAP-Rule" id="MF_01043"/>
    </source>
</evidence>
<feature type="transmembrane region" description="Helical" evidence="10">
    <location>
        <begin position="113"/>
        <end position="137"/>
    </location>
</feature>
<dbReference type="PANTHER" id="PTHR30309">
    <property type="entry name" value="INNER MEMBRANE PROTEIN YGIH"/>
    <property type="match status" value="1"/>
</dbReference>
<accession>A0A3M6QJG2</accession>
<comment type="subcellular location">
    <subcellularLocation>
        <location evidence="10">Cell membrane</location>
        <topology evidence="10">Multi-pass membrane protein</topology>
    </subcellularLocation>
</comment>
<evidence type="ECO:0000256" key="3">
    <source>
        <dbReference type="ARBA" id="ARBA00022679"/>
    </source>
</evidence>
<keyword evidence="1 10" id="KW-1003">Cell membrane</keyword>
<dbReference type="OrthoDB" id="9777124at2"/>
<evidence type="ECO:0000256" key="7">
    <source>
        <dbReference type="ARBA" id="ARBA00023136"/>
    </source>
</evidence>
<feature type="transmembrane region" description="Helical" evidence="10">
    <location>
        <begin position="168"/>
        <end position="187"/>
    </location>
</feature>
<organism evidence="12 13">
    <name type="scientific">Corticibacter populi</name>
    <dbReference type="NCBI Taxonomy" id="1550736"/>
    <lineage>
        <taxon>Bacteria</taxon>
        <taxon>Pseudomonadati</taxon>
        <taxon>Pseudomonadota</taxon>
        <taxon>Betaproteobacteria</taxon>
        <taxon>Burkholderiales</taxon>
        <taxon>Comamonadaceae</taxon>
        <taxon>Corticibacter</taxon>
    </lineage>
</organism>
<comment type="pathway">
    <text evidence="10">Lipid metabolism; phospholipid metabolism.</text>
</comment>
<reference evidence="12 13" key="1">
    <citation type="submission" date="2018-10" db="EMBL/GenBank/DDBJ databases">
        <title>Draft genome of Cortibacter populi DSM10536.</title>
        <authorList>
            <person name="Bernier A.-M."/>
            <person name="Bernard K."/>
        </authorList>
    </citation>
    <scope>NUCLEOTIDE SEQUENCE [LARGE SCALE GENOMIC DNA]</scope>
    <source>
        <strain evidence="12 13">DSM 105136</strain>
    </source>
</reference>
<dbReference type="GO" id="GO:0043772">
    <property type="term" value="F:acyl-phosphate glycerol-3-phosphate acyltransferase activity"/>
    <property type="evidence" value="ECO:0007669"/>
    <property type="project" value="UniProtKB-UniRule"/>
</dbReference>
<keyword evidence="9 10" id="KW-1208">Phospholipid metabolism</keyword>
<evidence type="ECO:0000256" key="8">
    <source>
        <dbReference type="ARBA" id="ARBA00023209"/>
    </source>
</evidence>
<keyword evidence="5 10" id="KW-1133">Transmembrane helix</keyword>
<dbReference type="PANTHER" id="PTHR30309:SF0">
    <property type="entry name" value="GLYCEROL-3-PHOSPHATE ACYLTRANSFERASE-RELATED"/>
    <property type="match status" value="1"/>
</dbReference>
<name>A0A3M6QJG2_9BURK</name>
<dbReference type="UniPathway" id="UPA00085"/>
<feature type="transmembrane region" description="Helical" evidence="10">
    <location>
        <begin position="89"/>
        <end position="107"/>
    </location>
</feature>
<dbReference type="AlphaFoldDB" id="A0A3M6QJG2"/>
<evidence type="ECO:0000256" key="9">
    <source>
        <dbReference type="ARBA" id="ARBA00023264"/>
    </source>
</evidence>
<keyword evidence="6 10" id="KW-0443">Lipid metabolism</keyword>
<comment type="caution">
    <text evidence="12">The sequence shown here is derived from an EMBL/GenBank/DDBJ whole genome shotgun (WGS) entry which is preliminary data.</text>
</comment>
<feature type="region of interest" description="Disordered" evidence="11">
    <location>
        <begin position="205"/>
        <end position="226"/>
    </location>
</feature>